<dbReference type="GO" id="GO:0000160">
    <property type="term" value="P:phosphorelay signal transduction system"/>
    <property type="evidence" value="ECO:0007669"/>
    <property type="project" value="UniProtKB-KW"/>
</dbReference>
<dbReference type="SUPFAM" id="SSF55874">
    <property type="entry name" value="ATPase domain of HSP90 chaperone/DNA topoisomerase II/histidine kinase"/>
    <property type="match status" value="1"/>
</dbReference>
<evidence type="ECO:0000313" key="5">
    <source>
        <dbReference type="EMBL" id="KFG65709.1"/>
    </source>
</evidence>
<dbReference type="Proteomes" id="UP000028834">
    <property type="component" value="Unassembled WGS sequence"/>
</dbReference>
<protein>
    <submittedName>
        <fullName evidence="5">Putative transmembrane protein</fullName>
    </submittedName>
</protein>
<dbReference type="PANTHER" id="PTHR45339:SF1">
    <property type="entry name" value="HYBRID SIGNAL TRANSDUCTION HISTIDINE KINASE J"/>
    <property type="match status" value="1"/>
</dbReference>
<evidence type="ECO:0000256" key="3">
    <source>
        <dbReference type="SAM" id="MobiDB-lite"/>
    </source>
</evidence>
<evidence type="ECO:0000256" key="2">
    <source>
        <dbReference type="ARBA" id="ARBA00023012"/>
    </source>
</evidence>
<dbReference type="VEuPathDB" id="ToxoDB:TGRUB_228510"/>
<keyword evidence="4 5" id="KW-0812">Transmembrane</keyword>
<comment type="caution">
    <text evidence="5">The sequence shown here is derived from an EMBL/GenBank/DDBJ whole genome shotgun (WGS) entry which is preliminary data.</text>
</comment>
<dbReference type="Gene3D" id="3.30.565.10">
    <property type="entry name" value="Histidine kinase-like ATPase, C-terminal domain"/>
    <property type="match status" value="1"/>
</dbReference>
<dbReference type="EMBL" id="AFYV02000224">
    <property type="protein sequence ID" value="KFG65709.1"/>
    <property type="molecule type" value="Genomic_DNA"/>
</dbReference>
<dbReference type="SMR" id="A0A086M9Z1"/>
<dbReference type="InterPro" id="IPR036890">
    <property type="entry name" value="HATPase_C_sf"/>
</dbReference>
<reference evidence="5 6" key="1">
    <citation type="submission" date="2014-05" db="EMBL/GenBank/DDBJ databases">
        <authorList>
            <person name="Sibley D."/>
            <person name="Venepally P."/>
            <person name="Karamycheva S."/>
            <person name="Hadjithomas M."/>
            <person name="Khan A."/>
            <person name="Brunk B."/>
            <person name="Roos D."/>
            <person name="Caler E."/>
            <person name="Lorenzi H."/>
        </authorList>
    </citation>
    <scope>NUCLEOTIDE SEQUENCE [LARGE SCALE GENOMIC DNA]</scope>
    <source>
        <strain evidence="5 6">RUB</strain>
    </source>
</reference>
<feature type="transmembrane region" description="Helical" evidence="4">
    <location>
        <begin position="77"/>
        <end position="99"/>
    </location>
</feature>
<accession>A0A086M9Z1</accession>
<dbReference type="PANTHER" id="PTHR45339">
    <property type="entry name" value="HYBRID SIGNAL TRANSDUCTION HISTIDINE KINASE J"/>
    <property type="match status" value="1"/>
</dbReference>
<evidence type="ECO:0000256" key="4">
    <source>
        <dbReference type="SAM" id="Phobius"/>
    </source>
</evidence>
<keyword evidence="2" id="KW-0902">Two-component regulatory system</keyword>
<dbReference type="AlphaFoldDB" id="A0A086M9Z1"/>
<feature type="region of interest" description="Disordered" evidence="3">
    <location>
        <begin position="909"/>
        <end position="939"/>
    </location>
</feature>
<evidence type="ECO:0000313" key="6">
    <source>
        <dbReference type="Proteomes" id="UP000028834"/>
    </source>
</evidence>
<feature type="transmembrane region" description="Helical" evidence="4">
    <location>
        <begin position="309"/>
        <end position="331"/>
    </location>
</feature>
<feature type="compositionally biased region" description="Basic residues" evidence="3">
    <location>
        <begin position="926"/>
        <end position="937"/>
    </location>
</feature>
<dbReference type="OrthoDB" id="329362at2759"/>
<keyword evidence="4" id="KW-1133">Transmembrane helix</keyword>
<keyword evidence="4" id="KW-0472">Membrane</keyword>
<keyword evidence="1" id="KW-0597">Phosphoprotein</keyword>
<gene>
    <name evidence="5" type="ORF">TGRUB_228510</name>
</gene>
<proteinExistence type="predicted"/>
<evidence type="ECO:0000256" key="1">
    <source>
        <dbReference type="ARBA" id="ARBA00022553"/>
    </source>
</evidence>
<organism evidence="5 6">
    <name type="scientific">Toxoplasma gondii RUB</name>
    <dbReference type="NCBI Taxonomy" id="935652"/>
    <lineage>
        <taxon>Eukaryota</taxon>
        <taxon>Sar</taxon>
        <taxon>Alveolata</taxon>
        <taxon>Apicomplexa</taxon>
        <taxon>Conoidasida</taxon>
        <taxon>Coccidia</taxon>
        <taxon>Eucoccidiorida</taxon>
        <taxon>Eimeriorina</taxon>
        <taxon>Sarcocystidae</taxon>
        <taxon>Toxoplasma</taxon>
    </lineage>
</organism>
<sequence>MAVTHVKPSPVTGKGRFAAGYTSRPTAVLDKGIRSKSFNLTSSESRQSALAVRTTHQEKTYEMFLSYERDIDRYSCYISRAHVLLFLALATFSIVICNLQMSLLTTKTQVVASEEDIYTELVGMKNMSSTLRRIRALSNLFGTTYQRVKVQTNPLTSSYLEKTVYLQLYQVAMQLIIGFEDVRTFDNSIRSATNCLNQVSVSTAGTLGSGTVCPLETAIRRLQEINPQLAGQLREAVVTMKVPLSLVLEQKILDYYPSEWPDVYDPYKFTLLLMSQGRFREVFERADMYFEELEQIVDALRTIKIWPRLFLPPGLLVSLLSCALLLFIVFVHHYSAQIADAFRICQDAVAMSDDEVQSKVGDLSNVMTATLEYKILPLLHPLSGIASLLLSCNRLTVYHLKLLKVLEKSTADIIAASINVLDYISVEADSVQTNTDLANLRSLVEDCLESFRPKATTKQLPLSCTFGAGCPSSVMLDAEKLRRVLNRTLAYVFDHTFDKGLGIEVYINANAIRATRDQENSDLFRPYDIHVEVKGLGVCMENHKAQMMVDTKGLLDRSGQGLRLLVSSKVVQSLGGSMKIQSSPLKGTFFSFAIRAKARTRLLDLHKDFNIIAGRRVRIATLGLSQETRRVFFFLCKDIGVDCIHCYGFQQLLNAVAEEAATPLVAVFLGDFLHLSANPADPNSRPLCPSELFERVQAASSSLNEGNTKVFLASLDSDTSACSTRGTILQFLPHENFFRLRLPVHSSVLIELIIRGCRGISMKGAESLYTQSSVSAPADRRDDCNAENDERVSAVEEESEADTENEAGLLQISNPDVSKLFPQRDVIPECLYPDVNRVINAIDAFGESTIGDISAALAEDAAPEGLIRSRRFVDEYDVSLALARYYQALPETDPTEEPPPPAAFVRRADGCEERSEADAGDGGQRPPRKRPSAHRSSVRIFQFLTPPAPGHRLNTIQLL</sequence>
<name>A0A086M9Z1_TOXGO</name>